<keyword evidence="3 7" id="KW-0808">Transferase</keyword>
<dbReference type="InterPro" id="IPR020610">
    <property type="entry name" value="Thiolase_AS"/>
</dbReference>
<evidence type="ECO:0000256" key="6">
    <source>
        <dbReference type="PIRSR" id="PIRSR000429-1"/>
    </source>
</evidence>
<feature type="domain" description="Thiolase N-terminal" evidence="8">
    <location>
        <begin position="3"/>
        <end position="260"/>
    </location>
</feature>
<dbReference type="PANTHER" id="PTHR18919:SF107">
    <property type="entry name" value="ACETYL-COA ACETYLTRANSFERASE, CYTOSOLIC"/>
    <property type="match status" value="1"/>
</dbReference>
<evidence type="ECO:0000259" key="8">
    <source>
        <dbReference type="Pfam" id="PF00108"/>
    </source>
</evidence>
<dbReference type="InterPro" id="IPR002155">
    <property type="entry name" value="Thiolase"/>
</dbReference>
<comment type="similarity">
    <text evidence="1 7">Belongs to the thiolase-like superfamily. Thiolase family.</text>
</comment>
<dbReference type="PIRSF" id="PIRSF000429">
    <property type="entry name" value="Ac-CoA_Ac_transf"/>
    <property type="match status" value="1"/>
</dbReference>
<dbReference type="InterPro" id="IPR020616">
    <property type="entry name" value="Thiolase_N"/>
</dbReference>
<protein>
    <recommendedName>
        <fullName evidence="2">acetyl-CoA C-acetyltransferase</fullName>
        <ecNumber evidence="2">2.3.1.9</ecNumber>
    </recommendedName>
    <alternativeName>
        <fullName evidence="5">Acetoacetyl-CoA thiolase</fullName>
    </alternativeName>
</protein>
<evidence type="ECO:0000313" key="10">
    <source>
        <dbReference type="EMBL" id="PKY87905.1"/>
    </source>
</evidence>
<feature type="active site" description="Acyl-thioester intermediate" evidence="6">
    <location>
        <position position="87"/>
    </location>
</feature>
<name>A0A2I1JX15_9LACT</name>
<evidence type="ECO:0000256" key="1">
    <source>
        <dbReference type="ARBA" id="ARBA00010982"/>
    </source>
</evidence>
<evidence type="ECO:0000259" key="9">
    <source>
        <dbReference type="Pfam" id="PF02803"/>
    </source>
</evidence>
<feature type="active site" description="Proton acceptor" evidence="6">
    <location>
        <position position="377"/>
    </location>
</feature>
<dbReference type="PROSITE" id="PS00737">
    <property type="entry name" value="THIOLASE_2"/>
    <property type="match status" value="1"/>
</dbReference>
<dbReference type="EMBL" id="PKHE01000017">
    <property type="protein sequence ID" value="PKY87905.1"/>
    <property type="molecule type" value="Genomic_DNA"/>
</dbReference>
<dbReference type="SUPFAM" id="SSF53901">
    <property type="entry name" value="Thiolase-like"/>
    <property type="match status" value="2"/>
</dbReference>
<dbReference type="RefSeq" id="WP_101954553.1">
    <property type="nucleotide sequence ID" value="NZ_PKHE01000017.1"/>
</dbReference>
<proteinExistence type="inferred from homology"/>
<feature type="active site" description="Proton acceptor" evidence="6">
    <location>
        <position position="347"/>
    </location>
</feature>
<reference evidence="10 11" key="1">
    <citation type="submission" date="2017-12" db="EMBL/GenBank/DDBJ databases">
        <title>Phylogenetic diversity of female urinary microbiome.</title>
        <authorList>
            <person name="Thomas-White K."/>
            <person name="Wolfe A.J."/>
        </authorList>
    </citation>
    <scope>NUCLEOTIDE SEQUENCE [LARGE SCALE GENOMIC DNA]</scope>
    <source>
        <strain evidence="10 11">UMB0898</strain>
    </source>
</reference>
<dbReference type="FunFam" id="3.40.47.10:FF:000010">
    <property type="entry name" value="Acetyl-CoA acetyltransferase (Thiolase)"/>
    <property type="match status" value="1"/>
</dbReference>
<dbReference type="GO" id="GO:0003985">
    <property type="term" value="F:acetyl-CoA C-acetyltransferase activity"/>
    <property type="evidence" value="ECO:0007669"/>
    <property type="project" value="UniProtKB-EC"/>
</dbReference>
<dbReference type="EC" id="2.3.1.9" evidence="2"/>
<comment type="caution">
    <text evidence="10">The sequence shown here is derived from an EMBL/GenBank/DDBJ whole genome shotgun (WGS) entry which is preliminary data.</text>
</comment>
<dbReference type="AlphaFoldDB" id="A0A2I1JX15"/>
<dbReference type="Proteomes" id="UP000234384">
    <property type="component" value="Unassembled WGS sequence"/>
</dbReference>
<dbReference type="InterPro" id="IPR020613">
    <property type="entry name" value="Thiolase_CS"/>
</dbReference>
<evidence type="ECO:0000256" key="7">
    <source>
        <dbReference type="RuleBase" id="RU003557"/>
    </source>
</evidence>
<accession>A0A2I1JX15</accession>
<evidence type="ECO:0000313" key="11">
    <source>
        <dbReference type="Proteomes" id="UP000234384"/>
    </source>
</evidence>
<organism evidence="10 11">
    <name type="scientific">Falseniella ignava</name>
    <dbReference type="NCBI Taxonomy" id="137730"/>
    <lineage>
        <taxon>Bacteria</taxon>
        <taxon>Bacillati</taxon>
        <taxon>Bacillota</taxon>
        <taxon>Bacilli</taxon>
        <taxon>Lactobacillales</taxon>
        <taxon>Aerococcaceae</taxon>
        <taxon>Falseniella</taxon>
    </lineage>
</organism>
<dbReference type="NCBIfam" id="TIGR01930">
    <property type="entry name" value="AcCoA-C-Actrans"/>
    <property type="match status" value="1"/>
</dbReference>
<evidence type="ECO:0000256" key="2">
    <source>
        <dbReference type="ARBA" id="ARBA00012705"/>
    </source>
</evidence>
<dbReference type="Pfam" id="PF02803">
    <property type="entry name" value="Thiolase_C"/>
    <property type="match status" value="1"/>
</dbReference>
<feature type="domain" description="Thiolase C-terminal" evidence="9">
    <location>
        <begin position="270"/>
        <end position="389"/>
    </location>
</feature>
<dbReference type="CDD" id="cd00751">
    <property type="entry name" value="thiolase"/>
    <property type="match status" value="1"/>
</dbReference>
<dbReference type="InterPro" id="IPR016039">
    <property type="entry name" value="Thiolase-like"/>
</dbReference>
<evidence type="ECO:0000256" key="3">
    <source>
        <dbReference type="ARBA" id="ARBA00022679"/>
    </source>
</evidence>
<sequence>MEIVICSAKRTAIGSFGGSLKDISAVELGTAVVRDLLKESGISAQQVDEVIFGNVLGAGLGQNVARQIAIHSGIPEDKTAFTVDMVCGSGLRAIQLAVQSILTGQNQVVVAGGTESMSQAPYLAKKQRWGSKLGHASLEDSILTDGLTDVFSNQHMGLTAENIAERYQITRQAQDAYAAESQRRALAALESDRFASEITPVLIPQRRGEPVVFDQDEYPRETSEEKLAALRPAFKPEGTVTAGNASGINDGAAAVILTTRELAESHDWPILCSIVSQANAGVSPGIMGTGPIPASQKALQLANLTIEEIDLVEANEAFAAQALCVVQELGLDPMKTNVNGGAIALGHPIGASGARILVSLIYELRRRQAQYGLATLCIGGGQGTALIIRNHP</sequence>
<dbReference type="InterPro" id="IPR020617">
    <property type="entry name" value="Thiolase_C"/>
</dbReference>
<keyword evidence="4 7" id="KW-0012">Acyltransferase</keyword>
<gene>
    <name evidence="10" type="ORF">CYJ57_06275</name>
</gene>
<dbReference type="PANTHER" id="PTHR18919">
    <property type="entry name" value="ACETYL-COA C-ACYLTRANSFERASE"/>
    <property type="match status" value="1"/>
</dbReference>
<evidence type="ECO:0000256" key="5">
    <source>
        <dbReference type="ARBA" id="ARBA00030755"/>
    </source>
</evidence>
<dbReference type="OrthoDB" id="9764892at2"/>
<dbReference type="Gene3D" id="3.40.47.10">
    <property type="match status" value="2"/>
</dbReference>
<dbReference type="PROSITE" id="PS00099">
    <property type="entry name" value="THIOLASE_3"/>
    <property type="match status" value="1"/>
</dbReference>
<evidence type="ECO:0000256" key="4">
    <source>
        <dbReference type="ARBA" id="ARBA00023315"/>
    </source>
</evidence>
<dbReference type="Pfam" id="PF00108">
    <property type="entry name" value="Thiolase_N"/>
    <property type="match status" value="1"/>
</dbReference>